<evidence type="ECO:0000256" key="3">
    <source>
        <dbReference type="ARBA" id="ARBA00023163"/>
    </source>
</evidence>
<sequence length="494" mass="54644">MSLHLYFMYKKSMQDLDSSPVEASTSGKTDADTPPNHMYRNPTPDKENLNVDTSTERKREEALQKAWEKLKAALEEAGMSPDSSCWKVDVKERKSGVNKGNFDHYYYGPDNRRHRSQREAVQAVLMSRITEHQPPTAIASEPQEMQPAGGSQSLLHATRKRLYSAPFNPSAWRDSGQHLGAGPSKHSQQSTMVPIRIKVPLHRPTTMHPGLSRKRLVSVRDLYIREKSALDILAEVAQSLHQPSNKEQAVAFLKHGDNVQPQSKKVDPEQQELKPRPPSVKIRIRYGSSATLLSDQPVRPTPAAPVSVETTQAVQHEGTAGLVEERGESEAIFGALCKEEDPANKGITMDSLEGEVGEGYLMMDEVQREEDLRPELSERVEDMRPVVMEDVSSEEAADVTSSERLAALEGQHHTTHQQLISSDNGHMQKDEQSAEGLSVQEVALRLLEQALPGLLATSELILVLRAQGLNGGALDALESSVSRVQAACDILRES</sequence>
<keyword evidence="6" id="KW-1185">Reference proteome</keyword>
<dbReference type="InterPro" id="IPR016177">
    <property type="entry name" value="DNA-bd_dom_sf"/>
</dbReference>
<comment type="caution">
    <text evidence="5">The sequence shown here is derived from an EMBL/GenBank/DDBJ whole genome shotgun (WGS) entry which is preliminary data.</text>
</comment>
<evidence type="ECO:0000256" key="4">
    <source>
        <dbReference type="SAM" id="MobiDB-lite"/>
    </source>
</evidence>
<evidence type="ECO:0000313" key="5">
    <source>
        <dbReference type="EMBL" id="GAX80333.1"/>
    </source>
</evidence>
<dbReference type="Proteomes" id="UP000232323">
    <property type="component" value="Unassembled WGS sequence"/>
</dbReference>
<evidence type="ECO:0000256" key="2">
    <source>
        <dbReference type="ARBA" id="ARBA00023015"/>
    </source>
</evidence>
<keyword evidence="3" id="KW-0804">Transcription</keyword>
<feature type="compositionally biased region" description="Basic and acidic residues" evidence="4">
    <location>
        <begin position="43"/>
        <end position="59"/>
    </location>
</feature>
<dbReference type="EMBL" id="BEGY01000051">
    <property type="protein sequence ID" value="GAX80333.1"/>
    <property type="molecule type" value="Genomic_DNA"/>
</dbReference>
<dbReference type="GO" id="GO:0005634">
    <property type="term" value="C:nucleus"/>
    <property type="evidence" value="ECO:0007669"/>
    <property type="project" value="UniProtKB-SubCell"/>
</dbReference>
<organism evidence="5 6">
    <name type="scientific">Chlamydomonas eustigma</name>
    <dbReference type="NCBI Taxonomy" id="1157962"/>
    <lineage>
        <taxon>Eukaryota</taxon>
        <taxon>Viridiplantae</taxon>
        <taxon>Chlorophyta</taxon>
        <taxon>core chlorophytes</taxon>
        <taxon>Chlorophyceae</taxon>
        <taxon>CS clade</taxon>
        <taxon>Chlamydomonadales</taxon>
        <taxon>Chlamydomonadaceae</taxon>
        <taxon>Chlamydomonas</taxon>
    </lineage>
</organism>
<reference evidence="5 6" key="1">
    <citation type="submission" date="2017-08" db="EMBL/GenBank/DDBJ databases">
        <title>Acidophilic green algal genome provides insights into adaptation to an acidic environment.</title>
        <authorList>
            <person name="Hirooka S."/>
            <person name="Hirose Y."/>
            <person name="Kanesaki Y."/>
            <person name="Higuchi S."/>
            <person name="Fujiwara T."/>
            <person name="Onuma R."/>
            <person name="Era A."/>
            <person name="Ohbayashi R."/>
            <person name="Uzuka A."/>
            <person name="Nozaki H."/>
            <person name="Yoshikawa H."/>
            <person name="Miyagishima S.Y."/>
        </authorList>
    </citation>
    <scope>NUCLEOTIDE SEQUENCE [LARGE SCALE GENOMIC DNA]</scope>
    <source>
        <strain evidence="5 6">NIES-2499</strain>
    </source>
</reference>
<proteinExistence type="predicted"/>
<comment type="subcellular location">
    <subcellularLocation>
        <location evidence="1">Nucleus</location>
    </subcellularLocation>
</comment>
<evidence type="ECO:0000256" key="1">
    <source>
        <dbReference type="ARBA" id="ARBA00004123"/>
    </source>
</evidence>
<keyword evidence="2" id="KW-0805">Transcription regulation</keyword>
<protein>
    <submittedName>
        <fullName evidence="5">Uncharacterized protein</fullName>
    </submittedName>
</protein>
<dbReference type="AlphaFoldDB" id="A0A250XB63"/>
<dbReference type="GO" id="GO:0003677">
    <property type="term" value="F:DNA binding"/>
    <property type="evidence" value="ECO:0007669"/>
    <property type="project" value="InterPro"/>
</dbReference>
<feature type="region of interest" description="Disordered" evidence="4">
    <location>
        <begin position="15"/>
        <end position="59"/>
    </location>
</feature>
<dbReference type="Gene3D" id="3.30.890.10">
    <property type="entry name" value="Methyl-cpg-binding Protein 2, Chain A"/>
    <property type="match status" value="1"/>
</dbReference>
<accession>A0A250XB63</accession>
<dbReference type="SUPFAM" id="SSF54171">
    <property type="entry name" value="DNA-binding domain"/>
    <property type="match status" value="1"/>
</dbReference>
<evidence type="ECO:0000313" key="6">
    <source>
        <dbReference type="Proteomes" id="UP000232323"/>
    </source>
</evidence>
<feature type="compositionally biased region" description="Polar residues" evidence="4">
    <location>
        <begin position="15"/>
        <end position="28"/>
    </location>
</feature>
<gene>
    <name evidence="5" type="ORF">CEUSTIGMA_g7771.t1</name>
</gene>
<name>A0A250XB63_9CHLO</name>